<keyword evidence="2" id="KW-0456">Lyase</keyword>
<sequence length="414" mass="46975">MRLFPLVIFLCLMCACGDSPDKNVDRQPVESALDLDREAIVAEAETALNEDIVTVTDFVAERSAGGLHDYYSEGRYWWPDDTDPDGPYVRRDGISNPENFSGHKQGLARFSEIVTTLTAAYQITGDDKYAHRAVEHIKAWFVDTATLMNPNLLYGQAIKGISTGRGIGIIDAIRLIDVALSVELLREVDLLTGTDLTATEKWFGDFGDWLTTHPYGDDEKNNNNNHSTWWGAQVAAYARVAQRPDLTEIAEEQFYAQLPIQVATDGGLPDELGRTKPFHYLNYTLRAWATYAELLTTDEKDFWRHSFEANLSPYTLEGADVDAEIEREEQRESGASKTMSLVDVMNYSLPYVENPTDWPYPTKLEPSIDPHQDDFLVLAYWGLEDDRYLNIWKDMSKEADDNHANLIVWQQLKK</sequence>
<evidence type="ECO:0000313" key="5">
    <source>
        <dbReference type="Proteomes" id="UP000770785"/>
    </source>
</evidence>
<keyword evidence="5" id="KW-1185">Reference proteome</keyword>
<reference evidence="4 5" key="1">
    <citation type="submission" date="2020-03" db="EMBL/GenBank/DDBJ databases">
        <title>Genomic Encyclopedia of Type Strains, Phase IV (KMG-IV): sequencing the most valuable type-strain genomes for metagenomic binning, comparative biology and taxonomic classification.</title>
        <authorList>
            <person name="Goeker M."/>
        </authorList>
    </citation>
    <scope>NUCLEOTIDE SEQUENCE [LARGE SCALE GENOMIC DNA]</scope>
    <source>
        <strain evidence="4 5">DSM 105096</strain>
    </source>
</reference>
<comment type="caution">
    <text evidence="4">The sequence shown here is derived from an EMBL/GenBank/DDBJ whole genome shotgun (WGS) entry which is preliminary data.</text>
</comment>
<dbReference type="EMBL" id="JAATJH010000003">
    <property type="protein sequence ID" value="NJC26886.1"/>
    <property type="molecule type" value="Genomic_DNA"/>
</dbReference>
<organism evidence="4 5">
    <name type="scientific">Neolewinella antarctica</name>
    <dbReference type="NCBI Taxonomy" id="442734"/>
    <lineage>
        <taxon>Bacteria</taxon>
        <taxon>Pseudomonadati</taxon>
        <taxon>Bacteroidota</taxon>
        <taxon>Saprospiria</taxon>
        <taxon>Saprospirales</taxon>
        <taxon>Lewinellaceae</taxon>
        <taxon>Neolewinella</taxon>
    </lineage>
</organism>
<dbReference type="SUPFAM" id="SSF48230">
    <property type="entry name" value="Chondroitin AC/alginate lyase"/>
    <property type="match status" value="1"/>
</dbReference>
<dbReference type="InterPro" id="IPR008929">
    <property type="entry name" value="Chondroitin_lyas"/>
</dbReference>
<dbReference type="InterPro" id="IPR008397">
    <property type="entry name" value="Alginate_lyase_dom"/>
</dbReference>
<keyword evidence="1" id="KW-0732">Signal</keyword>
<proteinExistence type="predicted"/>
<gene>
    <name evidence="4" type="ORF">GGR27_002396</name>
</gene>
<dbReference type="PROSITE" id="PS51257">
    <property type="entry name" value="PROKAR_LIPOPROTEIN"/>
    <property type="match status" value="1"/>
</dbReference>
<feature type="domain" description="Alginate lyase" evidence="3">
    <location>
        <begin position="55"/>
        <end position="305"/>
    </location>
</feature>
<evidence type="ECO:0000256" key="2">
    <source>
        <dbReference type="ARBA" id="ARBA00023239"/>
    </source>
</evidence>
<evidence type="ECO:0000256" key="1">
    <source>
        <dbReference type="ARBA" id="ARBA00022729"/>
    </source>
</evidence>
<dbReference type="Gene3D" id="1.50.10.100">
    <property type="entry name" value="Chondroitin AC/alginate lyase"/>
    <property type="match status" value="1"/>
</dbReference>
<dbReference type="RefSeq" id="WP_168037641.1">
    <property type="nucleotide sequence ID" value="NZ_JAATJH010000003.1"/>
</dbReference>
<dbReference type="Pfam" id="PF05426">
    <property type="entry name" value="Alginate_lyase"/>
    <property type="match status" value="1"/>
</dbReference>
<evidence type="ECO:0000259" key="3">
    <source>
        <dbReference type="Pfam" id="PF05426"/>
    </source>
</evidence>
<evidence type="ECO:0000313" key="4">
    <source>
        <dbReference type="EMBL" id="NJC26886.1"/>
    </source>
</evidence>
<name>A0ABX0XD75_9BACT</name>
<accession>A0ABX0XD75</accession>
<protein>
    <recommendedName>
        <fullName evidence="3">Alginate lyase domain-containing protein</fullName>
    </recommendedName>
</protein>
<dbReference type="Proteomes" id="UP000770785">
    <property type="component" value="Unassembled WGS sequence"/>
</dbReference>